<evidence type="ECO:0000313" key="8">
    <source>
        <dbReference type="Proteomes" id="UP000504640"/>
    </source>
</evidence>
<dbReference type="GO" id="GO:0000049">
    <property type="term" value="F:tRNA binding"/>
    <property type="evidence" value="ECO:0007669"/>
    <property type="project" value="TreeGrafter"/>
</dbReference>
<evidence type="ECO:0000256" key="1">
    <source>
        <dbReference type="ARBA" id="ARBA00004123"/>
    </source>
</evidence>
<dbReference type="GO" id="GO:0001514">
    <property type="term" value="P:selenocysteine incorporation"/>
    <property type="evidence" value="ECO:0007669"/>
    <property type="project" value="TreeGrafter"/>
</dbReference>
<dbReference type="GO" id="GO:0005634">
    <property type="term" value="C:nucleus"/>
    <property type="evidence" value="ECO:0007669"/>
    <property type="project" value="UniProtKB-SubCell"/>
</dbReference>
<keyword evidence="6" id="KW-0648">Protein biosynthesis</keyword>
<dbReference type="InterPro" id="IPR040434">
    <property type="entry name" value="TSAP1"/>
</dbReference>
<keyword evidence="7" id="KW-0539">Nucleus</keyword>
<accession>A0A6J3HGS9</accession>
<dbReference type="GeneID" id="116547275"/>
<dbReference type="RefSeq" id="XP_032129162.1">
    <property type="nucleotide sequence ID" value="XM_032273271.1"/>
</dbReference>
<evidence type="ECO:0000256" key="5">
    <source>
        <dbReference type="ARBA" id="ARBA00022884"/>
    </source>
</evidence>
<comment type="subcellular location">
    <subcellularLocation>
        <location evidence="2">Cytoplasm</location>
    </subcellularLocation>
    <subcellularLocation>
        <location evidence="1">Nucleus</location>
    </subcellularLocation>
</comment>
<dbReference type="Proteomes" id="UP000504640">
    <property type="component" value="Unplaced"/>
</dbReference>
<organism evidence="8 9">
    <name type="scientific">Sapajus apella</name>
    <name type="common">Brown-capped capuchin</name>
    <name type="synonym">Cebus apella</name>
    <dbReference type="NCBI Taxonomy" id="9515"/>
    <lineage>
        <taxon>Eukaryota</taxon>
        <taxon>Metazoa</taxon>
        <taxon>Chordata</taxon>
        <taxon>Craniata</taxon>
        <taxon>Vertebrata</taxon>
        <taxon>Euteleostomi</taxon>
        <taxon>Mammalia</taxon>
        <taxon>Eutheria</taxon>
        <taxon>Euarchontoglires</taxon>
        <taxon>Primates</taxon>
        <taxon>Haplorrhini</taxon>
        <taxon>Platyrrhini</taxon>
        <taxon>Cebidae</taxon>
        <taxon>Cebinae</taxon>
        <taxon>Sapajus</taxon>
    </lineage>
</organism>
<gene>
    <name evidence="9" type="primary">LOC116547275</name>
</gene>
<proteinExistence type="predicted"/>
<keyword evidence="8" id="KW-1185">Reference proteome</keyword>
<keyword evidence="3" id="KW-0963">Cytoplasm</keyword>
<evidence type="ECO:0000256" key="3">
    <source>
        <dbReference type="ARBA" id="ARBA00022490"/>
    </source>
</evidence>
<evidence type="ECO:0000313" key="9">
    <source>
        <dbReference type="RefSeq" id="XP_032129162.1"/>
    </source>
</evidence>
<dbReference type="InterPro" id="IPR012677">
    <property type="entry name" value="Nucleotide-bd_a/b_plait_sf"/>
</dbReference>
<name>A0A6J3HGS9_SAPAP</name>
<evidence type="ECO:0000256" key="4">
    <source>
        <dbReference type="ARBA" id="ARBA00022737"/>
    </source>
</evidence>
<dbReference type="GO" id="GO:0005737">
    <property type="term" value="C:cytoplasm"/>
    <property type="evidence" value="ECO:0007669"/>
    <property type="project" value="UniProtKB-SubCell"/>
</dbReference>
<dbReference type="AlphaFoldDB" id="A0A6J3HGS9"/>
<sequence length="76" mass="8306">MLCSGLRSQDWRPCRGLRAPPVKPSCTAPPGCAGMAASLWMGDLEPYMDENFISRAFATMGETVMSVKIIRNRLTG</sequence>
<reference evidence="9" key="1">
    <citation type="submission" date="2025-08" db="UniProtKB">
        <authorList>
            <consortium name="RefSeq"/>
        </authorList>
    </citation>
    <scope>IDENTIFICATION</scope>
    <source>
        <tissue evidence="9">Blood</tissue>
    </source>
</reference>
<evidence type="ECO:0000256" key="2">
    <source>
        <dbReference type="ARBA" id="ARBA00004496"/>
    </source>
</evidence>
<evidence type="ECO:0000256" key="6">
    <source>
        <dbReference type="ARBA" id="ARBA00022917"/>
    </source>
</evidence>
<keyword evidence="4" id="KW-0677">Repeat</keyword>
<evidence type="ECO:0000256" key="7">
    <source>
        <dbReference type="ARBA" id="ARBA00023242"/>
    </source>
</evidence>
<dbReference type="PANTHER" id="PTHR37457:SF2">
    <property type="entry name" value="TRNA SELENOCYSTEINE 1-ASSOCIATED PROTEIN 1"/>
    <property type="match status" value="1"/>
</dbReference>
<dbReference type="PANTHER" id="PTHR37457">
    <property type="entry name" value="TRNA SELENOCYSTEINE 1-ASSOCIATED PROTEIN 1-RELATED"/>
    <property type="match status" value="1"/>
</dbReference>
<dbReference type="Gene3D" id="3.30.70.330">
    <property type="match status" value="1"/>
</dbReference>
<protein>
    <submittedName>
        <fullName evidence="9">tRNA selenocysteine 1-associated protein 1-like</fullName>
    </submittedName>
</protein>
<keyword evidence="5" id="KW-0694">RNA-binding</keyword>